<evidence type="ECO:0000256" key="9">
    <source>
        <dbReference type="ARBA" id="ARBA00022989"/>
    </source>
</evidence>
<feature type="transmembrane region" description="Helical" evidence="11">
    <location>
        <begin position="585"/>
        <end position="604"/>
    </location>
</feature>
<dbReference type="SUPFAM" id="SSF56784">
    <property type="entry name" value="HAD-like"/>
    <property type="match status" value="1"/>
</dbReference>
<dbReference type="InterPro" id="IPR051949">
    <property type="entry name" value="Cation_Transport_ATPase"/>
</dbReference>
<dbReference type="AlphaFoldDB" id="A0A5R8QC31"/>
<dbReference type="PANTHER" id="PTHR43079:SF1">
    <property type="entry name" value="CADMIUM_ZINC-TRANSPORTING ATPASE HMA1, CHLOROPLASTIC-RELATED"/>
    <property type="match status" value="1"/>
</dbReference>
<dbReference type="InParanoid" id="A0A5R8QC31"/>
<evidence type="ECO:0000256" key="10">
    <source>
        <dbReference type="ARBA" id="ARBA00023136"/>
    </source>
</evidence>
<dbReference type="PROSITE" id="PS00154">
    <property type="entry name" value="ATPASE_E1_E2"/>
    <property type="match status" value="1"/>
</dbReference>
<evidence type="ECO:0000259" key="12">
    <source>
        <dbReference type="Pfam" id="PF00122"/>
    </source>
</evidence>
<dbReference type="SUPFAM" id="SSF81653">
    <property type="entry name" value="Calcium ATPase, transduction domain A"/>
    <property type="match status" value="1"/>
</dbReference>
<comment type="similarity">
    <text evidence="2 11">Belongs to the cation transport ATPase (P-type) (TC 3.A.3) family. Type IB subfamily.</text>
</comment>
<dbReference type="InterPro" id="IPR059000">
    <property type="entry name" value="ATPase_P-type_domA"/>
</dbReference>
<dbReference type="InterPro" id="IPR001757">
    <property type="entry name" value="P_typ_ATPase"/>
</dbReference>
<name>A0A5R8QC31_9FIRM</name>
<sequence>MELLRFRMKQLNRFLISNPEILAVVVAGLLMALGFFLEFLQINVLPQVAFVLAFVIGGFSPAKKGVQATLETHKLNVEFLMIFAAIGAMIIGHWAEGALLIFIFSLSGALETYANEKSRAEITKLMELQPESADVVLPDGSYRTTLIAELNVGDVIICRAGERIPVDGMVIDGISTINNAVITGESLPIQAEPGLDVYAGAINMSGALTIEMTKVATETTLQKIIAMVQEAESEKPKSQLFIEKFEGIYVWVVLILAVLLFVGGPFVFAWDINTAFYRAMVLLVVASPCALVASVMPAILSAVSYCAKRGVLFKSGVALEQVADLQAIAFDKTGTLTQGILDVTDIVVADGYDEGRILQLAASIEALSNHPLAQAILRRAADDLVELLPLTNYQEVTGFGVSAEFEGKLYQAGKAKFITDGDEDIVAKGFTLQSQGKTIVYIGEAGHICGFLALQDEVRQSTKEAIAELRRRKLVPVMLTGDNPHTAASIAEQAGIEEYIAGCLPEDKVEHIKALKEKYHGVAMVGDGINDAPALATATIGVAMGEGSDVALETADMVLMKNDLRRILFTIDTSAKMNRIIKQNIIFSTTIIILLVLSNLFMLIDLPFGVVAHEGSTILVILNGLRLLIPPRK</sequence>
<comment type="caution">
    <text evidence="13">The sequence shown here is derived from an EMBL/GenBank/DDBJ whole genome shotgun (WGS) entry which is preliminary data.</text>
</comment>
<dbReference type="InterPro" id="IPR018303">
    <property type="entry name" value="ATPase_P-typ_P_site"/>
</dbReference>
<feature type="transmembrane region" description="Helical" evidence="11">
    <location>
        <begin position="610"/>
        <end position="629"/>
    </location>
</feature>
<evidence type="ECO:0000256" key="2">
    <source>
        <dbReference type="ARBA" id="ARBA00006024"/>
    </source>
</evidence>
<keyword evidence="10 11" id="KW-0472">Membrane</keyword>
<keyword evidence="3 11" id="KW-0812">Transmembrane</keyword>
<dbReference type="SUPFAM" id="SSF81665">
    <property type="entry name" value="Calcium ATPase, transmembrane domain M"/>
    <property type="match status" value="1"/>
</dbReference>
<dbReference type="Gene3D" id="3.40.50.1000">
    <property type="entry name" value="HAD superfamily/HAD-like"/>
    <property type="match status" value="1"/>
</dbReference>
<dbReference type="GO" id="GO:0019829">
    <property type="term" value="F:ATPase-coupled monoatomic cation transmembrane transporter activity"/>
    <property type="evidence" value="ECO:0007669"/>
    <property type="project" value="InterPro"/>
</dbReference>
<dbReference type="GO" id="GO:0005886">
    <property type="term" value="C:plasma membrane"/>
    <property type="evidence" value="ECO:0007669"/>
    <property type="project" value="UniProtKB-SubCell"/>
</dbReference>
<feature type="transmembrane region" description="Helical" evidence="11">
    <location>
        <begin position="276"/>
        <end position="300"/>
    </location>
</feature>
<feature type="domain" description="P-type ATPase A" evidence="12">
    <location>
        <begin position="127"/>
        <end position="229"/>
    </location>
</feature>
<dbReference type="GO" id="GO:0016887">
    <property type="term" value="F:ATP hydrolysis activity"/>
    <property type="evidence" value="ECO:0007669"/>
    <property type="project" value="InterPro"/>
</dbReference>
<gene>
    <name evidence="13" type="ORF">FEZ08_07165</name>
</gene>
<keyword evidence="8" id="KW-1278">Translocase</keyword>
<dbReference type="EMBL" id="VBWP01000005">
    <property type="protein sequence ID" value="TLG73904.1"/>
    <property type="molecule type" value="Genomic_DNA"/>
</dbReference>
<dbReference type="Proteomes" id="UP000306912">
    <property type="component" value="Unassembled WGS sequence"/>
</dbReference>
<dbReference type="Gene3D" id="3.40.1110.10">
    <property type="entry name" value="Calcium-transporting ATPase, cytoplasmic domain N"/>
    <property type="match status" value="1"/>
</dbReference>
<dbReference type="Pfam" id="PF00122">
    <property type="entry name" value="E1-E2_ATPase"/>
    <property type="match status" value="1"/>
</dbReference>
<dbReference type="FunCoup" id="A0A5R8QC31">
    <property type="interactions" value="25"/>
</dbReference>
<dbReference type="PANTHER" id="PTHR43079">
    <property type="entry name" value="PROBABLE CADMIUM/ZINC-TRANSPORTING ATPASE HMA1"/>
    <property type="match status" value="1"/>
</dbReference>
<dbReference type="InterPro" id="IPR023299">
    <property type="entry name" value="ATPase_P-typ_cyto_dom_N"/>
</dbReference>
<dbReference type="PRINTS" id="PR00941">
    <property type="entry name" value="CDATPASE"/>
</dbReference>
<keyword evidence="6 11" id="KW-0067">ATP-binding</keyword>
<dbReference type="NCBIfam" id="TIGR01525">
    <property type="entry name" value="ATPase-IB_hvy"/>
    <property type="match status" value="1"/>
</dbReference>
<dbReference type="InterPro" id="IPR023298">
    <property type="entry name" value="ATPase_P-typ_TM_dom_sf"/>
</dbReference>
<evidence type="ECO:0000256" key="11">
    <source>
        <dbReference type="RuleBase" id="RU362081"/>
    </source>
</evidence>
<dbReference type="SFLD" id="SFLDF00027">
    <property type="entry name" value="p-type_atpase"/>
    <property type="match status" value="1"/>
</dbReference>
<evidence type="ECO:0000256" key="1">
    <source>
        <dbReference type="ARBA" id="ARBA00004651"/>
    </source>
</evidence>
<proteinExistence type="inferred from homology"/>
<evidence type="ECO:0000256" key="8">
    <source>
        <dbReference type="ARBA" id="ARBA00022967"/>
    </source>
</evidence>
<comment type="subcellular location">
    <subcellularLocation>
        <location evidence="1">Cell membrane</location>
        <topology evidence="1">Multi-pass membrane protein</topology>
    </subcellularLocation>
</comment>
<feature type="transmembrane region" description="Helical" evidence="11">
    <location>
        <begin position="21"/>
        <end position="39"/>
    </location>
</feature>
<evidence type="ECO:0000256" key="6">
    <source>
        <dbReference type="ARBA" id="ARBA00022840"/>
    </source>
</evidence>
<evidence type="ECO:0000256" key="5">
    <source>
        <dbReference type="ARBA" id="ARBA00022741"/>
    </source>
</evidence>
<dbReference type="SFLD" id="SFLDS00003">
    <property type="entry name" value="Haloacid_Dehalogenase"/>
    <property type="match status" value="1"/>
</dbReference>
<accession>A0A5R8QC31</accession>
<keyword evidence="11" id="KW-1003">Cell membrane</keyword>
<dbReference type="GO" id="GO:0005524">
    <property type="term" value="F:ATP binding"/>
    <property type="evidence" value="ECO:0007669"/>
    <property type="project" value="UniProtKB-UniRule"/>
</dbReference>
<keyword evidence="9 11" id="KW-1133">Transmembrane helix</keyword>
<dbReference type="PRINTS" id="PR00119">
    <property type="entry name" value="CATATPASE"/>
</dbReference>
<dbReference type="RefSeq" id="WP_138191043.1">
    <property type="nucleotide sequence ID" value="NZ_VBWP01000005.1"/>
</dbReference>
<evidence type="ECO:0000256" key="7">
    <source>
        <dbReference type="ARBA" id="ARBA00022842"/>
    </source>
</evidence>
<protein>
    <submittedName>
        <fullName evidence="13">Heavy metal translocating P-type ATPase</fullName>
    </submittedName>
</protein>
<dbReference type="FunFam" id="2.70.150.10:FF:000002">
    <property type="entry name" value="Copper-transporting ATPase 1, putative"/>
    <property type="match status" value="1"/>
</dbReference>
<dbReference type="InterPro" id="IPR044492">
    <property type="entry name" value="P_typ_ATPase_HD_dom"/>
</dbReference>
<keyword evidence="14" id="KW-1185">Reference proteome</keyword>
<dbReference type="Gene3D" id="2.70.150.10">
    <property type="entry name" value="Calcium-transporting ATPase, cytoplasmic transduction domain A"/>
    <property type="match status" value="1"/>
</dbReference>
<keyword evidence="4 11" id="KW-0479">Metal-binding</keyword>
<dbReference type="OrthoDB" id="9813266at2"/>
<dbReference type="InterPro" id="IPR023214">
    <property type="entry name" value="HAD_sf"/>
</dbReference>
<dbReference type="CDD" id="cd07551">
    <property type="entry name" value="P-type_ATPase_HM_ZosA_PfeT-like"/>
    <property type="match status" value="1"/>
</dbReference>
<evidence type="ECO:0000313" key="13">
    <source>
        <dbReference type="EMBL" id="TLG73904.1"/>
    </source>
</evidence>
<dbReference type="SUPFAM" id="SSF81660">
    <property type="entry name" value="Metal cation-transporting ATPase, ATP-binding domain N"/>
    <property type="match status" value="1"/>
</dbReference>
<evidence type="ECO:0000256" key="3">
    <source>
        <dbReference type="ARBA" id="ARBA00022692"/>
    </source>
</evidence>
<dbReference type="GO" id="GO:0046872">
    <property type="term" value="F:metal ion binding"/>
    <property type="evidence" value="ECO:0007669"/>
    <property type="project" value="UniProtKB-KW"/>
</dbReference>
<evidence type="ECO:0000256" key="4">
    <source>
        <dbReference type="ARBA" id="ARBA00022723"/>
    </source>
</evidence>
<dbReference type="NCBIfam" id="TIGR01511">
    <property type="entry name" value="ATPase-IB1_Cu"/>
    <property type="match status" value="1"/>
</dbReference>
<keyword evidence="5 11" id="KW-0547">Nucleotide-binding</keyword>
<keyword evidence="7" id="KW-0460">Magnesium</keyword>
<feature type="transmembrane region" description="Helical" evidence="11">
    <location>
        <begin position="248"/>
        <end position="270"/>
    </location>
</feature>
<dbReference type="InterPro" id="IPR036412">
    <property type="entry name" value="HAD-like_sf"/>
</dbReference>
<dbReference type="InterPro" id="IPR027256">
    <property type="entry name" value="P-typ_ATPase_IB"/>
</dbReference>
<reference evidence="13 14" key="1">
    <citation type="submission" date="2019-05" db="EMBL/GenBank/DDBJ databases">
        <title>Culicoidintestinum kansasii gen. nov., sp. nov. from the gastrointestinal tract of the biting midge, Culicoides sonorensis.</title>
        <authorList>
            <person name="Neupane S."/>
            <person name="Ghosh A."/>
            <person name="Gunther S."/>
            <person name="Martin K."/>
            <person name="Zurek L."/>
        </authorList>
    </citation>
    <scope>NUCLEOTIDE SEQUENCE [LARGE SCALE GENOMIC DNA]</scope>
    <source>
        <strain evidence="13 14">CS-1</strain>
    </source>
</reference>
<dbReference type="InterPro" id="IPR008250">
    <property type="entry name" value="ATPase_P-typ_transduc_dom_A_sf"/>
</dbReference>
<organism evidence="13 14">
    <name type="scientific">Culicoidibacter larvae</name>
    <dbReference type="NCBI Taxonomy" id="2579976"/>
    <lineage>
        <taxon>Bacteria</taxon>
        <taxon>Bacillati</taxon>
        <taxon>Bacillota</taxon>
        <taxon>Culicoidibacteria</taxon>
        <taxon>Culicoidibacterales</taxon>
        <taxon>Culicoidibacteraceae</taxon>
        <taxon>Culicoidibacter</taxon>
    </lineage>
</organism>
<dbReference type="Pfam" id="PF00702">
    <property type="entry name" value="Hydrolase"/>
    <property type="match status" value="1"/>
</dbReference>
<evidence type="ECO:0000313" key="14">
    <source>
        <dbReference type="Proteomes" id="UP000306912"/>
    </source>
</evidence>
<dbReference type="NCBIfam" id="TIGR01494">
    <property type="entry name" value="ATPase_P-type"/>
    <property type="match status" value="1"/>
</dbReference>
<feature type="transmembrane region" description="Helical" evidence="11">
    <location>
        <begin position="45"/>
        <end position="63"/>
    </location>
</feature>
<dbReference type="SFLD" id="SFLDG00002">
    <property type="entry name" value="C1.7:_P-type_atpase_like"/>
    <property type="match status" value="1"/>
</dbReference>